<reference evidence="1" key="1">
    <citation type="submission" date="2022-04" db="EMBL/GenBank/DDBJ databases">
        <title>Genome of the entomopathogenic fungus Entomophthora muscae.</title>
        <authorList>
            <person name="Elya C."/>
            <person name="Lovett B.R."/>
            <person name="Lee E."/>
            <person name="Macias A.M."/>
            <person name="Hajek A.E."/>
            <person name="De Bivort B.L."/>
            <person name="Kasson M.T."/>
            <person name="De Fine Licht H.H."/>
            <person name="Stajich J.E."/>
        </authorList>
    </citation>
    <scope>NUCLEOTIDE SEQUENCE</scope>
    <source>
        <strain evidence="1">Berkeley</strain>
    </source>
</reference>
<accession>A0ACC2RIL7</accession>
<gene>
    <name evidence="1" type="ORF">DSO57_1020163</name>
</gene>
<dbReference type="Proteomes" id="UP001165960">
    <property type="component" value="Unassembled WGS sequence"/>
</dbReference>
<evidence type="ECO:0000313" key="2">
    <source>
        <dbReference type="Proteomes" id="UP001165960"/>
    </source>
</evidence>
<dbReference type="EMBL" id="QTSX02007193">
    <property type="protein sequence ID" value="KAJ9049866.1"/>
    <property type="molecule type" value="Genomic_DNA"/>
</dbReference>
<comment type="caution">
    <text evidence="1">The sequence shown here is derived from an EMBL/GenBank/DDBJ whole genome shotgun (WGS) entry which is preliminary data.</text>
</comment>
<name>A0ACC2RIL7_9FUNG</name>
<protein>
    <submittedName>
        <fullName evidence="1">Uncharacterized protein</fullName>
    </submittedName>
</protein>
<organism evidence="1 2">
    <name type="scientific">Entomophthora muscae</name>
    <dbReference type="NCBI Taxonomy" id="34485"/>
    <lineage>
        <taxon>Eukaryota</taxon>
        <taxon>Fungi</taxon>
        <taxon>Fungi incertae sedis</taxon>
        <taxon>Zoopagomycota</taxon>
        <taxon>Entomophthoromycotina</taxon>
        <taxon>Entomophthoromycetes</taxon>
        <taxon>Entomophthorales</taxon>
        <taxon>Entomophthoraceae</taxon>
        <taxon>Entomophthora</taxon>
    </lineage>
</organism>
<evidence type="ECO:0000313" key="1">
    <source>
        <dbReference type="EMBL" id="KAJ9049866.1"/>
    </source>
</evidence>
<sequence length="344" mass="38391">MARISLSTLLVFDDINCLSLASACAVVVLIWYLAWKKPCSATRVSLRLQFTIALVDVTRHILLLGIAVENDMLCVGVAFYAVFVDNLYMFLNVAIAGNLLCLVFFGWTPRKRHTLLYLLGSVGGSLVIVLVPLMMGALGRNEHGICYLAKQVTPSEKQLYFVFLVYFPVIPSAMFCFLAPLLTNIYMHFGRIPQSVYFPNLGSTVKSLVRRVSIYPLTSIFCIGGYALIIVQLGLYNEASIGATYWSLVGLRSTGLINFLAFLMDPAFSDLIAVVFKTPRSNPLLKPSKRPHHIQIPDDDCHYQAPPSSPNPEHVVKPFHQTIPPDYAHMNAEFSKLMAYLDLY</sequence>
<proteinExistence type="predicted"/>
<keyword evidence="2" id="KW-1185">Reference proteome</keyword>